<evidence type="ECO:0000313" key="11">
    <source>
        <dbReference type="Proteomes" id="UP000298787"/>
    </source>
</evidence>
<keyword evidence="11" id="KW-1185">Reference proteome</keyword>
<comment type="subcellular location">
    <subcellularLocation>
        <location evidence="1">Nucleus</location>
    </subcellularLocation>
</comment>
<dbReference type="STRING" id="240159.A0A4U5UW18"/>
<evidence type="ECO:0000256" key="4">
    <source>
        <dbReference type="ARBA" id="ARBA00022771"/>
    </source>
</evidence>
<feature type="compositionally biased region" description="Basic and acidic residues" evidence="8">
    <location>
        <begin position="1114"/>
        <end position="1126"/>
    </location>
</feature>
<feature type="domain" description="C2H2-type" evidence="9">
    <location>
        <begin position="740"/>
        <end position="767"/>
    </location>
</feature>
<dbReference type="InterPro" id="IPR050717">
    <property type="entry name" value="C2H2-ZF_Transcription_Reg"/>
</dbReference>
<accession>A0A4U5UW18</accession>
<gene>
    <name evidence="10" type="ORF">D9C73_014304</name>
</gene>
<dbReference type="GO" id="GO:0000981">
    <property type="term" value="F:DNA-binding transcription factor activity, RNA polymerase II-specific"/>
    <property type="evidence" value="ECO:0007669"/>
    <property type="project" value="TreeGrafter"/>
</dbReference>
<feature type="domain" description="C2H2-type" evidence="9">
    <location>
        <begin position="219"/>
        <end position="246"/>
    </location>
</feature>
<dbReference type="PROSITE" id="PS50157">
    <property type="entry name" value="ZINC_FINGER_C2H2_2"/>
    <property type="match status" value="7"/>
</dbReference>
<evidence type="ECO:0000256" key="7">
    <source>
        <dbReference type="PROSITE-ProRule" id="PRU00042"/>
    </source>
</evidence>
<dbReference type="GO" id="GO:0005634">
    <property type="term" value="C:nucleus"/>
    <property type="evidence" value="ECO:0007669"/>
    <property type="project" value="UniProtKB-SubCell"/>
</dbReference>
<dbReference type="GO" id="GO:0008270">
    <property type="term" value="F:zinc ion binding"/>
    <property type="evidence" value="ECO:0007669"/>
    <property type="project" value="UniProtKB-KW"/>
</dbReference>
<keyword evidence="6" id="KW-0539">Nucleus</keyword>
<dbReference type="InterPro" id="IPR036236">
    <property type="entry name" value="Znf_C2H2_sf"/>
</dbReference>
<dbReference type="GO" id="GO:0000977">
    <property type="term" value="F:RNA polymerase II transcription regulatory region sequence-specific DNA binding"/>
    <property type="evidence" value="ECO:0007669"/>
    <property type="project" value="TreeGrafter"/>
</dbReference>
<evidence type="ECO:0000256" key="2">
    <source>
        <dbReference type="ARBA" id="ARBA00022723"/>
    </source>
</evidence>
<dbReference type="Proteomes" id="UP000298787">
    <property type="component" value="Chromosome 12"/>
</dbReference>
<feature type="compositionally biased region" description="Polar residues" evidence="8">
    <location>
        <begin position="1134"/>
        <end position="1146"/>
    </location>
</feature>
<dbReference type="EMBL" id="CM014089">
    <property type="protein sequence ID" value="TKS79466.1"/>
    <property type="molecule type" value="Genomic_DNA"/>
</dbReference>
<keyword evidence="4 7" id="KW-0863">Zinc-finger</keyword>
<feature type="domain" description="C2H2-type" evidence="9">
    <location>
        <begin position="475"/>
        <end position="502"/>
    </location>
</feature>
<dbReference type="Gene3D" id="3.30.160.60">
    <property type="entry name" value="Classic Zinc Finger"/>
    <property type="match status" value="6"/>
</dbReference>
<dbReference type="PANTHER" id="PTHR14196">
    <property type="entry name" value="ODD-SKIPPED - RELATED"/>
    <property type="match status" value="1"/>
</dbReference>
<evidence type="ECO:0000256" key="8">
    <source>
        <dbReference type="SAM" id="MobiDB-lite"/>
    </source>
</evidence>
<evidence type="ECO:0000256" key="5">
    <source>
        <dbReference type="ARBA" id="ARBA00022833"/>
    </source>
</evidence>
<evidence type="ECO:0000259" key="9">
    <source>
        <dbReference type="PROSITE" id="PS50157"/>
    </source>
</evidence>
<dbReference type="PROSITE" id="PS00028">
    <property type="entry name" value="ZINC_FINGER_C2H2_1"/>
    <property type="match status" value="6"/>
</dbReference>
<feature type="compositionally biased region" description="Polar residues" evidence="8">
    <location>
        <begin position="1049"/>
        <end position="1064"/>
    </location>
</feature>
<evidence type="ECO:0000256" key="3">
    <source>
        <dbReference type="ARBA" id="ARBA00022737"/>
    </source>
</evidence>
<dbReference type="FunFam" id="3.30.160.60:FF:001498">
    <property type="entry name" value="Zinc finger protein 404"/>
    <property type="match status" value="1"/>
</dbReference>
<feature type="region of interest" description="Disordered" evidence="8">
    <location>
        <begin position="67"/>
        <end position="105"/>
    </location>
</feature>
<feature type="domain" description="C2H2-type" evidence="9">
    <location>
        <begin position="1160"/>
        <end position="1187"/>
    </location>
</feature>
<dbReference type="FunFam" id="3.30.160.60:FF:000557">
    <property type="entry name" value="zinc finger and SCAN domain-containing protein 29"/>
    <property type="match status" value="1"/>
</dbReference>
<feature type="domain" description="C2H2-type" evidence="9">
    <location>
        <begin position="247"/>
        <end position="269"/>
    </location>
</feature>
<feature type="region of interest" description="Disordered" evidence="8">
    <location>
        <begin position="1049"/>
        <end position="1146"/>
    </location>
</feature>
<evidence type="ECO:0000256" key="6">
    <source>
        <dbReference type="ARBA" id="ARBA00023242"/>
    </source>
</evidence>
<protein>
    <submittedName>
        <fullName evidence="10">Zinc finger protein 107</fullName>
    </submittedName>
</protein>
<dbReference type="Pfam" id="PF00096">
    <property type="entry name" value="zf-C2H2"/>
    <property type="match status" value="6"/>
</dbReference>
<dbReference type="SUPFAM" id="SSF57667">
    <property type="entry name" value="beta-beta-alpha zinc fingers"/>
    <property type="match status" value="4"/>
</dbReference>
<dbReference type="PANTHER" id="PTHR14196:SF12">
    <property type="entry name" value="ZINC FINGER PROTEIN 208-LIKE"/>
    <property type="match status" value="1"/>
</dbReference>
<dbReference type="AlphaFoldDB" id="A0A4U5UW18"/>
<dbReference type="InterPro" id="IPR013087">
    <property type="entry name" value="Znf_C2H2_type"/>
</dbReference>
<dbReference type="SMART" id="SM00355">
    <property type="entry name" value="ZnF_C2H2"/>
    <property type="match status" value="7"/>
</dbReference>
<dbReference type="FunFam" id="3.30.160.60:FF:000446">
    <property type="entry name" value="Zinc finger protein"/>
    <property type="match status" value="1"/>
</dbReference>
<keyword evidence="5" id="KW-0862">Zinc</keyword>
<evidence type="ECO:0000256" key="1">
    <source>
        <dbReference type="ARBA" id="ARBA00004123"/>
    </source>
</evidence>
<dbReference type="FunFam" id="3.30.160.60:FF:000744">
    <property type="entry name" value="zinc finger E-box-binding homeobox 1"/>
    <property type="match status" value="1"/>
</dbReference>
<feature type="compositionally biased region" description="Basic and acidic residues" evidence="8">
    <location>
        <begin position="67"/>
        <end position="81"/>
    </location>
</feature>
<feature type="domain" description="C2H2-type" evidence="9">
    <location>
        <begin position="503"/>
        <end position="530"/>
    </location>
</feature>
<proteinExistence type="predicted"/>
<name>A0A4U5UW18_COLLU</name>
<evidence type="ECO:0000313" key="10">
    <source>
        <dbReference type="EMBL" id="TKS79466.1"/>
    </source>
</evidence>
<feature type="compositionally biased region" description="Polar residues" evidence="8">
    <location>
        <begin position="1078"/>
        <end position="1107"/>
    </location>
</feature>
<feature type="region of interest" description="Disordered" evidence="8">
    <location>
        <begin position="906"/>
        <end position="931"/>
    </location>
</feature>
<feature type="region of interest" description="Disordered" evidence="8">
    <location>
        <begin position="1181"/>
        <end position="1212"/>
    </location>
</feature>
<reference evidence="10 11" key="1">
    <citation type="submission" date="2019-01" db="EMBL/GenBank/DDBJ databases">
        <title>Genome Assembly of Collichthys lucidus.</title>
        <authorList>
            <person name="Cai M."/>
            <person name="Xiao S."/>
        </authorList>
    </citation>
    <scope>NUCLEOTIDE SEQUENCE [LARGE SCALE GENOMIC DNA]</scope>
    <source>
        <strain evidence="10">JT15FE1705JMU</strain>
        <tissue evidence="10">Muscle</tissue>
    </source>
</reference>
<sequence length="1212" mass="134974">MLNSVALRAQVASIIDALSKAAVAEIAKVVEDGMVVLRLEICQRDNEIKKLKSNVEVLHNELRSAQERVTLRPDNQGREDSQSQSDVGDEPAHADKDQNSLSVPEVQVKCEPVEEVSEEARGQPEQLALYETDSAQWRPATQAQTPRSESDYLNLGQNSMLCLPESSLDAGLSAPCSSSGGGFQHSPFSRGLLGYSPYRNLYNAVRRRTVKRLMFKKGFFCPYCGKYFERAGHLERHKRIHTGEKPYRCEICGRRFNQKCSLKEHMKIHRRCIQPRPVEIQACEQKQIPEVNPCTDAHRPEEESQMKVEDGLPKNEDILPTPVHVKSEPAEENIAQPLFHRGSEQTMDRVDDLGENFTTFERDSQQWISRIQGQNNTEISSAEYLGGSAQSMTSFPGIAQLLPPPVEASCSTFSFPGKPYGELKNSMISQTPYGSSDTLMMSSEAGLHGMTGATLNHHQQRASRSFQVIKPKKCFACSYCGKVFERAGHLERHLRIHTGEKPYGCHICGRCFNQKSSLKGHMKTHRNGENADVLEAHHLMFTMPEPSKNLAETKTGLAALEEELPGSAYSEPVGEQTLMVKLEPNGEDFQTLSQAGTDNGTAAPDQSQLWTSAVEKSGDATEQNVCVLLHDVKYHLSSADGAANEQPGYTSPNKDLPFLEHKEKEELMHGDQYSLIGMQARSSDIAPELQDQHITQEVILTEYNAVSDRTHEGGVFEFNTTASGNHEVNCVVDATGQNCFICSTCGQSFYSFSFFQRHQCKSFAEQSFSCEICGKMFSQMSILKLHLKLHVNMATCIPFQTQLSSIMEVLVKAAVTEISKLVDDKCAFLHLEISRKQSENEMLKRKLVMMESKSAQLQRGFENYMDRGTDVGTNCPHPTGDIKFPEIEDATVSFTIKEESPDETLWISDSAGPIGSALQYPNPANAPESQQLEENRQLNHSDVGVQKTSEFGDLYNSGQLAGDISGLQFTVKMEKEENRSGFSQDGCQHSAGKQTQLAADFSMDERENQLWSSIIEGDEIDAGFPDFSSVVEEYSNTFPEHSDAHVVSNATKSASVQQMSSQRPCNGMYNSEYPKDVAQSSNFQPRPQGTQSQQDRQKEQMYSQRNPSHAAHLRQPDEHPERETAAGDRPVVTPSHNTFTSGNFPSHTPHKPLSGMARGYVCSQCGKAFSRLHQFKLHQQSHKRKQLEAELNDGLSTRAERALPVTGFPSLQ</sequence>
<keyword evidence="3" id="KW-0677">Repeat</keyword>
<feature type="domain" description="C2H2-type" evidence="9">
    <location>
        <begin position="768"/>
        <end position="795"/>
    </location>
</feature>
<keyword evidence="2" id="KW-0479">Metal-binding</keyword>
<organism evidence="10 11">
    <name type="scientific">Collichthys lucidus</name>
    <name type="common">Big head croaker</name>
    <name type="synonym">Sciaena lucida</name>
    <dbReference type="NCBI Taxonomy" id="240159"/>
    <lineage>
        <taxon>Eukaryota</taxon>
        <taxon>Metazoa</taxon>
        <taxon>Chordata</taxon>
        <taxon>Craniata</taxon>
        <taxon>Vertebrata</taxon>
        <taxon>Euteleostomi</taxon>
        <taxon>Actinopterygii</taxon>
        <taxon>Neopterygii</taxon>
        <taxon>Teleostei</taxon>
        <taxon>Neoteleostei</taxon>
        <taxon>Acanthomorphata</taxon>
        <taxon>Eupercaria</taxon>
        <taxon>Sciaenidae</taxon>
        <taxon>Collichthys</taxon>
    </lineage>
</organism>